<organism evidence="6 7">
    <name type="scientific">Candidatus Thiopontia autotrophica</name>
    <dbReference type="NCBI Taxonomy" id="2841688"/>
    <lineage>
        <taxon>Bacteria</taxon>
        <taxon>Pseudomonadati</taxon>
        <taxon>Pseudomonadota</taxon>
        <taxon>Gammaproteobacteria</taxon>
        <taxon>Candidatus Thiopontia</taxon>
    </lineage>
</organism>
<reference evidence="6 7" key="1">
    <citation type="submission" date="2020-08" db="EMBL/GenBank/DDBJ databases">
        <title>Bridging the membrane lipid divide: bacteria of the FCB group superphylum have the potential to synthesize archaeal ether lipids.</title>
        <authorList>
            <person name="Villanueva L."/>
            <person name="Von Meijenfeldt F.A.B."/>
            <person name="Westbye A.B."/>
            <person name="Yadav S."/>
            <person name="Hopmans E.C."/>
            <person name="Dutilh B.E."/>
            <person name="Sinninghe Damste J.S."/>
        </authorList>
    </citation>
    <scope>NUCLEOTIDE SEQUENCE [LARGE SCALE GENOMIC DNA]</scope>
    <source>
        <strain evidence="6">NIOZ-UU100</strain>
    </source>
</reference>
<dbReference type="InterPro" id="IPR009056">
    <property type="entry name" value="Cyt_c-like_dom"/>
</dbReference>
<evidence type="ECO:0000256" key="4">
    <source>
        <dbReference type="PROSITE-ProRule" id="PRU00433"/>
    </source>
</evidence>
<dbReference type="GO" id="GO:0009055">
    <property type="term" value="F:electron transfer activity"/>
    <property type="evidence" value="ECO:0007669"/>
    <property type="project" value="InterPro"/>
</dbReference>
<feature type="domain" description="Cytochrome c" evidence="5">
    <location>
        <begin position="41"/>
        <end position="134"/>
    </location>
</feature>
<evidence type="ECO:0000259" key="5">
    <source>
        <dbReference type="PROSITE" id="PS51007"/>
    </source>
</evidence>
<comment type="caution">
    <text evidence="6">The sequence shown here is derived from an EMBL/GenBank/DDBJ whole genome shotgun (WGS) entry which is preliminary data.</text>
</comment>
<dbReference type="GO" id="GO:0046872">
    <property type="term" value="F:metal ion binding"/>
    <property type="evidence" value="ECO:0007669"/>
    <property type="project" value="UniProtKB-KW"/>
</dbReference>
<evidence type="ECO:0000313" key="6">
    <source>
        <dbReference type="EMBL" id="MBC8519951.1"/>
    </source>
</evidence>
<dbReference type="Proteomes" id="UP000654401">
    <property type="component" value="Unassembled WGS sequence"/>
</dbReference>
<protein>
    <submittedName>
        <fullName evidence="6">Cytochrome c</fullName>
    </submittedName>
</protein>
<name>A0A8J6PBA2_9GAMM</name>
<dbReference type="GO" id="GO:0020037">
    <property type="term" value="F:heme binding"/>
    <property type="evidence" value="ECO:0007669"/>
    <property type="project" value="InterPro"/>
</dbReference>
<accession>A0A8J6PBA2</accession>
<dbReference type="Pfam" id="PF13442">
    <property type="entry name" value="Cytochrome_CBB3"/>
    <property type="match status" value="1"/>
</dbReference>
<keyword evidence="3 4" id="KW-0408">Iron</keyword>
<evidence type="ECO:0000313" key="7">
    <source>
        <dbReference type="Proteomes" id="UP000654401"/>
    </source>
</evidence>
<proteinExistence type="predicted"/>
<dbReference type="Gene3D" id="1.10.760.10">
    <property type="entry name" value="Cytochrome c-like domain"/>
    <property type="match status" value="1"/>
</dbReference>
<keyword evidence="1 4" id="KW-0349">Heme</keyword>
<gene>
    <name evidence="6" type="ORF">H8D24_06060</name>
</gene>
<keyword evidence="2 4" id="KW-0479">Metal-binding</keyword>
<dbReference type="SUPFAM" id="SSF46626">
    <property type="entry name" value="Cytochrome c"/>
    <property type="match status" value="1"/>
</dbReference>
<evidence type="ECO:0000256" key="3">
    <source>
        <dbReference type="ARBA" id="ARBA00023004"/>
    </source>
</evidence>
<dbReference type="AlphaFoldDB" id="A0A8J6PBA2"/>
<sequence>MNRKVLLALSVLVLVLGFIVAQPFLSEDKGAGASGRWYTERQVAEGGPLFQTHCASCHGPEAASIPNWRETDENGNYPPPPLDGSAHAWHHPLSLLQKTVRDGGVPLGGQMPPFKDVLSAEEIDSILAWIQTHWSDKVYGIWKERNG</sequence>
<evidence type="ECO:0000256" key="1">
    <source>
        <dbReference type="ARBA" id="ARBA00022617"/>
    </source>
</evidence>
<dbReference type="EMBL" id="JACNFK010000030">
    <property type="protein sequence ID" value="MBC8519951.1"/>
    <property type="molecule type" value="Genomic_DNA"/>
</dbReference>
<dbReference type="InterPro" id="IPR036909">
    <property type="entry name" value="Cyt_c-like_dom_sf"/>
</dbReference>
<evidence type="ECO:0000256" key="2">
    <source>
        <dbReference type="ARBA" id="ARBA00022723"/>
    </source>
</evidence>
<dbReference type="PROSITE" id="PS51007">
    <property type="entry name" value="CYTC"/>
    <property type="match status" value="1"/>
</dbReference>